<dbReference type="Gene3D" id="1.20.1600.10">
    <property type="entry name" value="Outer membrane efflux proteins (OEP)"/>
    <property type="match status" value="1"/>
</dbReference>
<comment type="similarity">
    <text evidence="2">Belongs to the outer membrane factor (OMF) (TC 1.B.17) family.</text>
</comment>
<keyword evidence="4" id="KW-1134">Transmembrane beta strand</keyword>
<dbReference type="InterPro" id="IPR051906">
    <property type="entry name" value="TolC-like"/>
</dbReference>
<keyword evidence="10" id="KW-1185">Reference proteome</keyword>
<dbReference type="Proteomes" id="UP001500298">
    <property type="component" value="Unassembled WGS sequence"/>
</dbReference>
<evidence type="ECO:0000256" key="5">
    <source>
        <dbReference type="ARBA" id="ARBA00022692"/>
    </source>
</evidence>
<evidence type="ECO:0000256" key="7">
    <source>
        <dbReference type="ARBA" id="ARBA00023237"/>
    </source>
</evidence>
<dbReference type="InterPro" id="IPR003423">
    <property type="entry name" value="OMP_efflux"/>
</dbReference>
<feature type="coiled-coil region" evidence="8">
    <location>
        <begin position="184"/>
        <end position="247"/>
    </location>
</feature>
<comment type="subcellular location">
    <subcellularLocation>
        <location evidence="1">Cell outer membrane</location>
    </subcellularLocation>
</comment>
<organism evidence="9 10">
    <name type="scientific">Algivirga pacifica</name>
    <dbReference type="NCBI Taxonomy" id="1162670"/>
    <lineage>
        <taxon>Bacteria</taxon>
        <taxon>Pseudomonadati</taxon>
        <taxon>Bacteroidota</taxon>
        <taxon>Cytophagia</taxon>
        <taxon>Cytophagales</taxon>
        <taxon>Flammeovirgaceae</taxon>
        <taxon>Algivirga</taxon>
    </lineage>
</organism>
<proteinExistence type="inferred from homology"/>
<protein>
    <submittedName>
        <fullName evidence="9">TolC family protein</fullName>
    </submittedName>
</protein>
<evidence type="ECO:0000313" key="9">
    <source>
        <dbReference type="EMBL" id="GAA4844558.1"/>
    </source>
</evidence>
<dbReference type="PANTHER" id="PTHR30026:SF20">
    <property type="entry name" value="OUTER MEMBRANE PROTEIN TOLC"/>
    <property type="match status" value="1"/>
</dbReference>
<keyword evidence="7" id="KW-0998">Cell outer membrane</keyword>
<evidence type="ECO:0000313" key="10">
    <source>
        <dbReference type="Proteomes" id="UP001500298"/>
    </source>
</evidence>
<keyword evidence="5" id="KW-0812">Transmembrane</keyword>
<keyword evidence="8" id="KW-0175">Coiled coil</keyword>
<evidence type="ECO:0000256" key="3">
    <source>
        <dbReference type="ARBA" id="ARBA00022448"/>
    </source>
</evidence>
<sequence>MLFITGAAWAQQQLNLEQAIALAQEQSQDAIDARFMYQSEAWEYEKYQLTFLPTANLNFTPVRYNRSLQQTTLPSFGELGGGVTFFEQENISTSVGVDIAQQIAPLNAELSLNTSFARWNDLERNNLIYYNTPVNLRYSQKLFQFNAYRWDRKLKPLQYRRASKALVEQLETVAVNVANSYFDVVSAQIELERATEQLANADTLFRVEQQRMRLGTSQPEKVRSFEIDMINAELSQVEAEAKLAEVSMNFKEMLQLDLDQSVKLMVPEELPVKQIDAQMAVELFERNSPEVLRLEEDALNASIEAAQAKARTGVNGEANINVGLSEADPELTNIYRDLQNQQGVTVSFSMPILDWQRAKKDYRLAKVKEETTQSRSARRKKQLALDVRRQVDQFNIQVRRLEIAKKQMQLADLNYEYTMKRYMMGSITDVLQVKNASSEQQRSWSQYINVLRSYWSQYYSLRQQTLYDFDKGEGIQYIVN</sequence>
<evidence type="ECO:0000256" key="4">
    <source>
        <dbReference type="ARBA" id="ARBA00022452"/>
    </source>
</evidence>
<evidence type="ECO:0000256" key="1">
    <source>
        <dbReference type="ARBA" id="ARBA00004442"/>
    </source>
</evidence>
<keyword evidence="6" id="KW-0472">Membrane</keyword>
<evidence type="ECO:0000256" key="6">
    <source>
        <dbReference type="ARBA" id="ARBA00023136"/>
    </source>
</evidence>
<evidence type="ECO:0000256" key="2">
    <source>
        <dbReference type="ARBA" id="ARBA00007613"/>
    </source>
</evidence>
<reference evidence="10" key="1">
    <citation type="journal article" date="2019" name="Int. J. Syst. Evol. Microbiol.">
        <title>The Global Catalogue of Microorganisms (GCM) 10K type strain sequencing project: providing services to taxonomists for standard genome sequencing and annotation.</title>
        <authorList>
            <consortium name="The Broad Institute Genomics Platform"/>
            <consortium name="The Broad Institute Genome Sequencing Center for Infectious Disease"/>
            <person name="Wu L."/>
            <person name="Ma J."/>
        </authorList>
    </citation>
    <scope>NUCLEOTIDE SEQUENCE [LARGE SCALE GENOMIC DNA]</scope>
    <source>
        <strain evidence="10">JCM 18326</strain>
    </source>
</reference>
<dbReference type="PANTHER" id="PTHR30026">
    <property type="entry name" value="OUTER MEMBRANE PROTEIN TOLC"/>
    <property type="match status" value="1"/>
</dbReference>
<comment type="caution">
    <text evidence="9">The sequence shown here is derived from an EMBL/GenBank/DDBJ whole genome shotgun (WGS) entry which is preliminary data.</text>
</comment>
<dbReference type="SUPFAM" id="SSF56954">
    <property type="entry name" value="Outer membrane efflux proteins (OEP)"/>
    <property type="match status" value="1"/>
</dbReference>
<dbReference type="Pfam" id="PF02321">
    <property type="entry name" value="OEP"/>
    <property type="match status" value="2"/>
</dbReference>
<evidence type="ECO:0000256" key="8">
    <source>
        <dbReference type="SAM" id="Coils"/>
    </source>
</evidence>
<accession>A0ABP9DG15</accession>
<keyword evidence="3" id="KW-0813">Transport</keyword>
<dbReference type="EMBL" id="BAABJX010000051">
    <property type="protein sequence ID" value="GAA4844558.1"/>
    <property type="molecule type" value="Genomic_DNA"/>
</dbReference>
<name>A0ABP9DG15_9BACT</name>
<gene>
    <name evidence="9" type="ORF">GCM10023331_31750</name>
</gene>